<dbReference type="EMBL" id="LT635761">
    <property type="protein sequence ID" value="SGZ57089.1"/>
    <property type="molecule type" value="Genomic_DNA"/>
</dbReference>
<proteinExistence type="predicted"/>
<gene>
    <name evidence="2" type="ORF">SAMEA4029010_CIC11G00000001288</name>
</gene>
<dbReference type="AlphaFoldDB" id="A0A1L0C0H7"/>
<evidence type="ECO:0000313" key="2">
    <source>
        <dbReference type="EMBL" id="SGZ57089.1"/>
    </source>
</evidence>
<dbReference type="OrthoDB" id="4018768at2759"/>
<evidence type="ECO:0000256" key="1">
    <source>
        <dbReference type="SAM" id="MobiDB-lite"/>
    </source>
</evidence>
<evidence type="ECO:0000313" key="3">
    <source>
        <dbReference type="Proteomes" id="UP000182334"/>
    </source>
</evidence>
<keyword evidence="3" id="KW-1185">Reference proteome</keyword>
<sequence>MSKLDTLLAMVDSLSTKSDRIVSSICESNDLIGLILEVNGSIAAADSEIDTMTELINKNNICLNEFEKLHEKSFFLDSNLHLNQLYTNETSLSNLNKEYSYLLTSFGHQNVRHLSDQPLTEAPLVVEDKKLKNALSISNLELKPIRCRNAKVTKQKSRYRLSAAYTLNPLQENPNRDFLRSSHETNFSSIMENKTIDSSDTSIGEDTSKIHHETFIDHEDFNNLEDTFENQTSPKIQERLFTFGAMSPVNMNYVNLDDLEEYDFNLSDVSPSSSEELENFHKYLRQSRVDLRTAFPAPLQKSRSHDSVFSGVKIPTQQPPPPKFHNPAIMLKSHAKETINQPTVETIYSSSSKSNMDMDILPAMSHFKEHSQRLLQEVQPLTQPVDIPESPTKLKPLTPRRKSTFTIFNLLNSPMGSPSGFNKHSTEPAERAPPRRGSIDLMSKSFASGLMSLVAKSVDTTERGKMAEKTTKSVHFSPPEKIKKLKKGIRDPIEIRNDIQSKRLPPPDRNLQNGSHSSLTIGPGNTKVLNHGEFSIFKRPTVRTMNQSKLREALNESLFN</sequence>
<feature type="region of interest" description="Disordered" evidence="1">
    <location>
        <begin position="416"/>
        <end position="437"/>
    </location>
</feature>
<name>A0A1L0C0H7_9ASCO</name>
<dbReference type="Proteomes" id="UP000182334">
    <property type="component" value="Chromosome VI"/>
</dbReference>
<feature type="compositionally biased region" description="Basic and acidic residues" evidence="1">
    <location>
        <begin position="424"/>
        <end position="433"/>
    </location>
</feature>
<reference evidence="2 3" key="1">
    <citation type="submission" date="2016-10" db="EMBL/GenBank/DDBJ databases">
        <authorList>
            <person name="de Groot N.N."/>
        </authorList>
    </citation>
    <scope>NUCLEOTIDE SEQUENCE [LARGE SCALE GENOMIC DNA]</scope>
    <source>
        <strain evidence="2 3">CBS 141442</strain>
    </source>
</reference>
<organism evidence="2 3">
    <name type="scientific">Sungouiella intermedia</name>
    <dbReference type="NCBI Taxonomy" id="45354"/>
    <lineage>
        <taxon>Eukaryota</taxon>
        <taxon>Fungi</taxon>
        <taxon>Dikarya</taxon>
        <taxon>Ascomycota</taxon>
        <taxon>Saccharomycotina</taxon>
        <taxon>Pichiomycetes</taxon>
        <taxon>Metschnikowiaceae</taxon>
        <taxon>Sungouiella</taxon>
    </lineage>
</organism>
<feature type="region of interest" description="Disordered" evidence="1">
    <location>
        <begin position="496"/>
        <end position="525"/>
    </location>
</feature>
<accession>A0A1L0C0H7</accession>
<feature type="compositionally biased region" description="Polar residues" evidence="1">
    <location>
        <begin position="510"/>
        <end position="520"/>
    </location>
</feature>
<protein>
    <submittedName>
        <fullName evidence="2">CIC11C00000001288</fullName>
    </submittedName>
</protein>